<evidence type="ECO:0000259" key="11">
    <source>
        <dbReference type="PROSITE" id="PS50846"/>
    </source>
</evidence>
<dbReference type="InterPro" id="IPR036163">
    <property type="entry name" value="HMA_dom_sf"/>
</dbReference>
<dbReference type="PROSITE" id="PS01229">
    <property type="entry name" value="COF_2"/>
    <property type="match status" value="1"/>
</dbReference>
<feature type="domain" description="HMA" evidence="11">
    <location>
        <begin position="2"/>
        <end position="65"/>
    </location>
</feature>
<dbReference type="SFLD" id="SFLDF00027">
    <property type="entry name" value="p-type_atpase"/>
    <property type="match status" value="1"/>
</dbReference>
<organism evidence="12 13">
    <name type="scientific">Galdieria partita</name>
    <dbReference type="NCBI Taxonomy" id="83374"/>
    <lineage>
        <taxon>Eukaryota</taxon>
        <taxon>Rhodophyta</taxon>
        <taxon>Bangiophyceae</taxon>
        <taxon>Galdieriales</taxon>
        <taxon>Galdieriaceae</taxon>
        <taxon>Galdieria</taxon>
    </lineage>
</organism>
<keyword evidence="8 10" id="KW-1133">Transmembrane helix</keyword>
<reference evidence="12" key="1">
    <citation type="journal article" date="2022" name="Proc. Natl. Acad. Sci. U.S.A.">
        <title>Life cycle and functional genomics of the unicellular red alga Galdieria for elucidating algal and plant evolution and industrial use.</title>
        <authorList>
            <person name="Hirooka S."/>
            <person name="Itabashi T."/>
            <person name="Ichinose T.M."/>
            <person name="Onuma R."/>
            <person name="Fujiwara T."/>
            <person name="Yamashita S."/>
            <person name="Jong L.W."/>
            <person name="Tomita R."/>
            <person name="Iwane A.H."/>
            <person name="Miyagishima S.Y."/>
        </authorList>
    </citation>
    <scope>NUCLEOTIDE SEQUENCE</scope>
    <source>
        <strain evidence="12">NBRC 102759</strain>
    </source>
</reference>
<dbReference type="PROSITE" id="PS01047">
    <property type="entry name" value="HMA_1"/>
    <property type="match status" value="1"/>
</dbReference>
<comment type="subcellular location">
    <subcellularLocation>
        <location evidence="1">Endomembrane system</location>
        <topology evidence="1">Multi-pass membrane protein</topology>
    </subcellularLocation>
    <subcellularLocation>
        <location evidence="10">Membrane</location>
    </subcellularLocation>
</comment>
<evidence type="ECO:0000313" key="13">
    <source>
        <dbReference type="Proteomes" id="UP001061958"/>
    </source>
</evidence>
<dbReference type="InterPro" id="IPR023299">
    <property type="entry name" value="ATPase_P-typ_cyto_dom_N"/>
</dbReference>
<keyword evidence="7" id="KW-1278">Translocase</keyword>
<evidence type="ECO:0000256" key="8">
    <source>
        <dbReference type="ARBA" id="ARBA00022989"/>
    </source>
</evidence>
<dbReference type="SUPFAM" id="SSF81660">
    <property type="entry name" value="Metal cation-transporting ATPase, ATP-binding domain N"/>
    <property type="match status" value="1"/>
</dbReference>
<dbReference type="InterPro" id="IPR036412">
    <property type="entry name" value="HAD-like_sf"/>
</dbReference>
<dbReference type="OrthoDB" id="432719at2759"/>
<dbReference type="AlphaFoldDB" id="A0A9C7PWN7"/>
<protein>
    <recommendedName>
        <fullName evidence="11">HMA domain-containing protein</fullName>
    </recommendedName>
</protein>
<dbReference type="GO" id="GO:0016887">
    <property type="term" value="F:ATP hydrolysis activity"/>
    <property type="evidence" value="ECO:0007669"/>
    <property type="project" value="InterPro"/>
</dbReference>
<dbReference type="GO" id="GO:0005524">
    <property type="term" value="F:ATP binding"/>
    <property type="evidence" value="ECO:0007669"/>
    <property type="project" value="UniProtKB-UniRule"/>
</dbReference>
<dbReference type="SUPFAM" id="SSF55008">
    <property type="entry name" value="HMA, heavy metal-associated domain"/>
    <property type="match status" value="1"/>
</dbReference>
<reference evidence="12" key="2">
    <citation type="submission" date="2022-01" db="EMBL/GenBank/DDBJ databases">
        <authorList>
            <person name="Hirooka S."/>
            <person name="Miyagishima S.Y."/>
        </authorList>
    </citation>
    <scope>NUCLEOTIDE SEQUENCE</scope>
    <source>
        <strain evidence="12">NBRC 102759</strain>
    </source>
</reference>
<dbReference type="GO" id="GO:0005507">
    <property type="term" value="F:copper ion binding"/>
    <property type="evidence" value="ECO:0007669"/>
    <property type="project" value="TreeGrafter"/>
</dbReference>
<evidence type="ECO:0000256" key="1">
    <source>
        <dbReference type="ARBA" id="ARBA00004127"/>
    </source>
</evidence>
<dbReference type="GO" id="GO:0012505">
    <property type="term" value="C:endomembrane system"/>
    <property type="evidence" value="ECO:0007669"/>
    <property type="project" value="UniProtKB-SubCell"/>
</dbReference>
<accession>A0A9C7PWN7</accession>
<name>A0A9C7PWN7_9RHOD</name>
<dbReference type="PROSITE" id="PS50846">
    <property type="entry name" value="HMA_2"/>
    <property type="match status" value="1"/>
</dbReference>
<dbReference type="NCBIfam" id="TIGR01494">
    <property type="entry name" value="ATPase_P-type"/>
    <property type="match status" value="2"/>
</dbReference>
<keyword evidence="5 10" id="KW-0547">Nucleotide-binding</keyword>
<gene>
    <name evidence="12" type="ORF">GpartN1_g4014.t1</name>
</gene>
<keyword evidence="3 10" id="KW-0812">Transmembrane</keyword>
<evidence type="ECO:0000256" key="10">
    <source>
        <dbReference type="RuleBase" id="RU362081"/>
    </source>
</evidence>
<evidence type="ECO:0000256" key="5">
    <source>
        <dbReference type="ARBA" id="ARBA00022741"/>
    </source>
</evidence>
<keyword evidence="13" id="KW-1185">Reference proteome</keyword>
<feature type="transmembrane region" description="Helical" evidence="10">
    <location>
        <begin position="281"/>
        <end position="297"/>
    </location>
</feature>
<keyword evidence="9 10" id="KW-0472">Membrane</keyword>
<feature type="transmembrane region" description="Helical" evidence="10">
    <location>
        <begin position="928"/>
        <end position="950"/>
    </location>
</feature>
<dbReference type="EMBL" id="BQMJ01000031">
    <property type="protein sequence ID" value="GJQ12223.1"/>
    <property type="molecule type" value="Genomic_DNA"/>
</dbReference>
<evidence type="ECO:0000256" key="7">
    <source>
        <dbReference type="ARBA" id="ARBA00022967"/>
    </source>
</evidence>
<dbReference type="Pfam" id="PF00403">
    <property type="entry name" value="HMA"/>
    <property type="match status" value="1"/>
</dbReference>
<dbReference type="Gene3D" id="3.40.50.1000">
    <property type="entry name" value="HAD superfamily/HAD-like"/>
    <property type="match status" value="1"/>
</dbReference>
<dbReference type="SFLD" id="SFLDG00002">
    <property type="entry name" value="C1.7:_P-type_atpase_like"/>
    <property type="match status" value="1"/>
</dbReference>
<dbReference type="Proteomes" id="UP001061958">
    <property type="component" value="Unassembled WGS sequence"/>
</dbReference>
<dbReference type="SUPFAM" id="SSF81665">
    <property type="entry name" value="Calcium ATPase, transmembrane domain M"/>
    <property type="match status" value="1"/>
</dbReference>
<dbReference type="InterPro" id="IPR001757">
    <property type="entry name" value="P_typ_ATPase"/>
</dbReference>
<evidence type="ECO:0000256" key="2">
    <source>
        <dbReference type="ARBA" id="ARBA00006024"/>
    </source>
</evidence>
<feature type="transmembrane region" description="Helical" evidence="10">
    <location>
        <begin position="334"/>
        <end position="351"/>
    </location>
</feature>
<dbReference type="PROSITE" id="PS00154">
    <property type="entry name" value="ATPASE_E1_E2"/>
    <property type="match status" value="1"/>
</dbReference>
<feature type="transmembrane region" description="Helical" evidence="10">
    <location>
        <begin position="956"/>
        <end position="975"/>
    </location>
</feature>
<dbReference type="Gene3D" id="3.40.1110.10">
    <property type="entry name" value="Calcium-transporting ATPase, cytoplasmic domain N"/>
    <property type="match status" value="1"/>
</dbReference>
<comment type="caution">
    <text evidence="12">The sequence shown here is derived from an EMBL/GenBank/DDBJ whole genome shotgun (WGS) entry which is preliminary data.</text>
</comment>
<dbReference type="InterPro" id="IPR018303">
    <property type="entry name" value="ATPase_P-typ_P_site"/>
</dbReference>
<dbReference type="Gene3D" id="2.70.150.10">
    <property type="entry name" value="Calcium-transporting ATPase, cytoplasmic transduction domain A"/>
    <property type="match status" value="1"/>
</dbReference>
<evidence type="ECO:0000256" key="9">
    <source>
        <dbReference type="ARBA" id="ARBA00023136"/>
    </source>
</evidence>
<evidence type="ECO:0000256" key="6">
    <source>
        <dbReference type="ARBA" id="ARBA00022840"/>
    </source>
</evidence>
<feature type="transmembrane region" description="Helical" evidence="10">
    <location>
        <begin position="577"/>
        <end position="601"/>
    </location>
</feature>
<dbReference type="InterPro" id="IPR027256">
    <property type="entry name" value="P-typ_ATPase_IB"/>
</dbReference>
<dbReference type="InterPro" id="IPR023214">
    <property type="entry name" value="HAD_sf"/>
</dbReference>
<evidence type="ECO:0000256" key="4">
    <source>
        <dbReference type="ARBA" id="ARBA00022723"/>
    </source>
</evidence>
<dbReference type="InterPro" id="IPR023298">
    <property type="entry name" value="ATPase_P-typ_TM_dom_sf"/>
</dbReference>
<evidence type="ECO:0000313" key="12">
    <source>
        <dbReference type="EMBL" id="GJQ12223.1"/>
    </source>
</evidence>
<dbReference type="PANTHER" id="PTHR43520">
    <property type="entry name" value="ATP7, ISOFORM B"/>
    <property type="match status" value="1"/>
</dbReference>
<comment type="similarity">
    <text evidence="2 10">Belongs to the cation transport ATPase (P-type) (TC 3.A.3) family. Type IB subfamily.</text>
</comment>
<dbReference type="InterPro" id="IPR008250">
    <property type="entry name" value="ATPase_P-typ_transduc_dom_A_sf"/>
</dbReference>
<keyword evidence="4 10" id="KW-0479">Metal-binding</keyword>
<dbReference type="GO" id="GO:0016020">
    <property type="term" value="C:membrane"/>
    <property type="evidence" value="ECO:0007669"/>
    <property type="project" value="UniProtKB-SubCell"/>
</dbReference>
<dbReference type="SFLD" id="SFLDS00003">
    <property type="entry name" value="Haloacid_Dehalogenase"/>
    <property type="match status" value="1"/>
</dbReference>
<feature type="transmembrane region" description="Helical" evidence="10">
    <location>
        <begin position="303"/>
        <end position="322"/>
    </location>
</feature>
<dbReference type="InterPro" id="IPR059000">
    <property type="entry name" value="ATPase_P-type_domA"/>
</dbReference>
<dbReference type="PRINTS" id="PR00119">
    <property type="entry name" value="CATATPASE"/>
</dbReference>
<proteinExistence type="inferred from homology"/>
<dbReference type="InterPro" id="IPR017969">
    <property type="entry name" value="Heavy-metal-associated_CS"/>
</dbReference>
<dbReference type="CDD" id="cd00371">
    <property type="entry name" value="HMA"/>
    <property type="match status" value="1"/>
</dbReference>
<dbReference type="InterPro" id="IPR006121">
    <property type="entry name" value="HMA_dom"/>
</dbReference>
<dbReference type="Pfam" id="PF00122">
    <property type="entry name" value="E1-E2_ATPase"/>
    <property type="match status" value="1"/>
</dbReference>
<evidence type="ECO:0000256" key="3">
    <source>
        <dbReference type="ARBA" id="ARBA00022692"/>
    </source>
</evidence>
<dbReference type="SUPFAM" id="SSF56784">
    <property type="entry name" value="HAD-like"/>
    <property type="match status" value="1"/>
</dbReference>
<sequence>MSGWNLQVQGMTCSSCAKNIENALCQVEGVFNVSVNLMLGSVLVQGDCSGEQLVKKVELIGFKVVSCMPVRNDCEQVGSSDQAKLNIRTKTRDENDNTKRLTRVKAGITSEEEYIDKVPTTQLVLRWYNKEAAEQCAELLRNLKFVQQVSISNVSDLETASVTQSHCLDILRRWKEFFTRKQNHHIQLVFLVSAVAFDFRNFYPESHRMEEFTRWQLFVEEMGTSNTKAALYAYLSSHLTKFSWQTDCKFDVSVANTKMMESLTSALHNVFEEGKKWRDRFLLCALCSISLLLLVVVDPSSLLMLQVALATFVQCYGGYPFYRAAFHVLKHSMRANMAVLITTSTLIAYIYSLSLCFQRWFFGKTTDSRLFMPMFETGAMLITVVLFGKWIESTLKMRASCELEQIGELLPSKVNLVLHKEPVEISQVSNSVLQVESSIIEPGDIIQVESGLAIPVDGKIVLGSSFVDESFLTGEPCTVQKTVNDIVYAGAINISQPLYIQATSVGSKTSMEEILRLWNETQLSKAPTEQIADKISAIFVPTVLLLSFGVFLCWWICLQLSIVPMNWWVNEGKVSFCLYFCLSAMVIACPCALGLAAPMAYMIASFTALRHGIVFRDIPTLIGFVEDIENVVFDKTGTLTLGKPIITHCHELSCESSSQKFLWKVVEELESQCVHPIAKAVTEYARQCIDKNDVSSFTLSSVKEHTGMGMEAEFRCTSSDQWHSIMIGQKDWILTRCMEALVLNHSYNLKEALFRLEQLQSNVKNETLLLVAINHIPTWLLLVEDAVRPEAHQAIQWLENSLGVHCWLLSGDNYKSARHVASAVGIQERHVMAKLQPWQKWQWIQSKMKEQHEANNGTKSKVGRIVFVGDGLNDAPALAQADIGIAMGSSNPISHQTSAVVLKRNDLRDIITALDLAKRLKKIVYWNYVWAMLYNLLAFPLAAGLLYPLWRIRIPPFLAAGAMGFSSISVMLSSLRLKNYRSPSEFLLESDNDIELQPRAETRDNEATHYLMG</sequence>
<dbReference type="PANTHER" id="PTHR43520:SF8">
    <property type="entry name" value="P-TYPE CU(+) TRANSPORTER"/>
    <property type="match status" value="1"/>
</dbReference>
<dbReference type="Gene3D" id="3.30.70.100">
    <property type="match status" value="1"/>
</dbReference>
<dbReference type="GO" id="GO:0055070">
    <property type="term" value="P:copper ion homeostasis"/>
    <property type="evidence" value="ECO:0007669"/>
    <property type="project" value="TreeGrafter"/>
</dbReference>
<feature type="transmembrane region" description="Helical" evidence="10">
    <location>
        <begin position="371"/>
        <end position="388"/>
    </location>
</feature>
<keyword evidence="6 10" id="KW-0067">ATP-binding</keyword>
<dbReference type="Pfam" id="PF00702">
    <property type="entry name" value="Hydrolase"/>
    <property type="match status" value="1"/>
</dbReference>
<dbReference type="SUPFAM" id="SSF81653">
    <property type="entry name" value="Calcium ATPase, transduction domain A"/>
    <property type="match status" value="1"/>
</dbReference>
<dbReference type="InterPro" id="IPR044492">
    <property type="entry name" value="P_typ_ATPase_HD_dom"/>
</dbReference>
<dbReference type="GO" id="GO:0043682">
    <property type="term" value="F:P-type divalent copper transporter activity"/>
    <property type="evidence" value="ECO:0007669"/>
    <property type="project" value="TreeGrafter"/>
</dbReference>
<feature type="transmembrane region" description="Helical" evidence="10">
    <location>
        <begin position="535"/>
        <end position="557"/>
    </location>
</feature>
<dbReference type="NCBIfam" id="TIGR01525">
    <property type="entry name" value="ATPase-IB_hvy"/>
    <property type="match status" value="1"/>
</dbReference>